<dbReference type="PANTHER" id="PTHR37953:SF1">
    <property type="entry name" value="UPF0127 PROTEIN MJ1496"/>
    <property type="match status" value="1"/>
</dbReference>
<dbReference type="InterPro" id="IPR003795">
    <property type="entry name" value="DUF192"/>
</dbReference>
<sequence>MGLVMLPSPGAFRGGAAPWTLAPTLFRPPADVMTRIRSFLPRLAAGAGACIATALLASTASAQATLPVQTLRAGMHLIHAEVASTPPTRERGLMFRERLGPNQGMLFIFEMPGTQCMWMRNTLIPLSVAFIADDGTIANIEDMAPRTEDSHCAAQPVRYALEMERGWFAKRGLKAGSRLEGIPGVR</sequence>
<proteinExistence type="predicted"/>
<organism evidence="1 2">
    <name type="scientific">Pigmentiphaga daeguensis</name>
    <dbReference type="NCBI Taxonomy" id="414049"/>
    <lineage>
        <taxon>Bacteria</taxon>
        <taxon>Pseudomonadati</taxon>
        <taxon>Pseudomonadota</taxon>
        <taxon>Betaproteobacteria</taxon>
        <taxon>Burkholderiales</taxon>
        <taxon>Alcaligenaceae</taxon>
        <taxon>Pigmentiphaga</taxon>
    </lineage>
</organism>
<name>A0ABN1B973_9BURK</name>
<accession>A0ABN1B973</accession>
<evidence type="ECO:0008006" key="3">
    <source>
        <dbReference type="Google" id="ProtNLM"/>
    </source>
</evidence>
<evidence type="ECO:0000313" key="1">
    <source>
        <dbReference type="EMBL" id="GAA0492957.1"/>
    </source>
</evidence>
<dbReference type="Pfam" id="PF02643">
    <property type="entry name" value="DUF192"/>
    <property type="match status" value="1"/>
</dbReference>
<dbReference type="InterPro" id="IPR038695">
    <property type="entry name" value="Saro_0823-like_sf"/>
</dbReference>
<dbReference type="PANTHER" id="PTHR37953">
    <property type="entry name" value="UPF0127 PROTEIN MJ1496"/>
    <property type="match status" value="1"/>
</dbReference>
<dbReference type="Gene3D" id="2.60.120.1140">
    <property type="entry name" value="Protein of unknown function DUF192"/>
    <property type="match status" value="1"/>
</dbReference>
<comment type="caution">
    <text evidence="1">The sequence shown here is derived from an EMBL/GenBank/DDBJ whole genome shotgun (WGS) entry which is preliminary data.</text>
</comment>
<dbReference type="EMBL" id="BAAAEN010000002">
    <property type="protein sequence ID" value="GAA0492957.1"/>
    <property type="molecule type" value="Genomic_DNA"/>
</dbReference>
<reference evidence="1 2" key="1">
    <citation type="journal article" date="2019" name="Int. J. Syst. Evol. Microbiol.">
        <title>The Global Catalogue of Microorganisms (GCM) 10K type strain sequencing project: providing services to taxonomists for standard genome sequencing and annotation.</title>
        <authorList>
            <consortium name="The Broad Institute Genomics Platform"/>
            <consortium name="The Broad Institute Genome Sequencing Center for Infectious Disease"/>
            <person name="Wu L."/>
            <person name="Ma J."/>
        </authorList>
    </citation>
    <scope>NUCLEOTIDE SEQUENCE [LARGE SCALE GENOMIC DNA]</scope>
    <source>
        <strain evidence="1 2">JCM 14330</strain>
    </source>
</reference>
<evidence type="ECO:0000313" key="2">
    <source>
        <dbReference type="Proteomes" id="UP001501706"/>
    </source>
</evidence>
<dbReference type="Proteomes" id="UP001501706">
    <property type="component" value="Unassembled WGS sequence"/>
</dbReference>
<protein>
    <recommendedName>
        <fullName evidence="3">DUF192 domain-containing protein</fullName>
    </recommendedName>
</protein>
<gene>
    <name evidence="1" type="ORF">GCM10009097_05870</name>
</gene>
<keyword evidence="2" id="KW-1185">Reference proteome</keyword>